<dbReference type="OrthoDB" id="249703at2759"/>
<feature type="compositionally biased region" description="Basic and acidic residues" evidence="1">
    <location>
        <begin position="502"/>
        <end position="514"/>
    </location>
</feature>
<evidence type="ECO:0000313" key="2">
    <source>
        <dbReference type="EMBL" id="VVC44618.1"/>
    </source>
</evidence>
<protein>
    <submittedName>
        <fullName evidence="2">Uncharacterized protein</fullName>
    </submittedName>
</protein>
<keyword evidence="3" id="KW-1185">Reference proteome</keyword>
<dbReference type="EMBL" id="CABPRJ010002384">
    <property type="protein sequence ID" value="VVC44618.1"/>
    <property type="molecule type" value="Genomic_DNA"/>
</dbReference>
<organism evidence="2 3">
    <name type="scientific">Cinara cedri</name>
    <dbReference type="NCBI Taxonomy" id="506608"/>
    <lineage>
        <taxon>Eukaryota</taxon>
        <taxon>Metazoa</taxon>
        <taxon>Ecdysozoa</taxon>
        <taxon>Arthropoda</taxon>
        <taxon>Hexapoda</taxon>
        <taxon>Insecta</taxon>
        <taxon>Pterygota</taxon>
        <taxon>Neoptera</taxon>
        <taxon>Paraneoptera</taxon>
        <taxon>Hemiptera</taxon>
        <taxon>Sternorrhyncha</taxon>
        <taxon>Aphidomorpha</taxon>
        <taxon>Aphidoidea</taxon>
        <taxon>Aphididae</taxon>
        <taxon>Lachninae</taxon>
        <taxon>Cinara</taxon>
    </lineage>
</organism>
<evidence type="ECO:0000256" key="1">
    <source>
        <dbReference type="SAM" id="MobiDB-lite"/>
    </source>
</evidence>
<feature type="region of interest" description="Disordered" evidence="1">
    <location>
        <begin position="426"/>
        <end position="526"/>
    </location>
</feature>
<feature type="compositionally biased region" description="Basic and acidic residues" evidence="1">
    <location>
        <begin position="438"/>
        <end position="453"/>
    </location>
</feature>
<proteinExistence type="predicted"/>
<evidence type="ECO:0000313" key="3">
    <source>
        <dbReference type="Proteomes" id="UP000325440"/>
    </source>
</evidence>
<dbReference type="Proteomes" id="UP000325440">
    <property type="component" value="Unassembled WGS sequence"/>
</dbReference>
<feature type="compositionally biased region" description="Polar residues" evidence="1">
    <location>
        <begin position="477"/>
        <end position="501"/>
    </location>
</feature>
<feature type="compositionally biased region" description="Polar residues" evidence="1">
    <location>
        <begin position="426"/>
        <end position="437"/>
    </location>
</feature>
<feature type="compositionally biased region" description="Polar residues" evidence="1">
    <location>
        <begin position="457"/>
        <end position="466"/>
    </location>
</feature>
<feature type="region of interest" description="Disordered" evidence="1">
    <location>
        <begin position="61"/>
        <end position="94"/>
    </location>
</feature>
<feature type="compositionally biased region" description="Basic and acidic residues" evidence="1">
    <location>
        <begin position="69"/>
        <end position="84"/>
    </location>
</feature>
<reference evidence="2 3" key="1">
    <citation type="submission" date="2019-08" db="EMBL/GenBank/DDBJ databases">
        <authorList>
            <person name="Alioto T."/>
            <person name="Alioto T."/>
            <person name="Gomez Garrido J."/>
        </authorList>
    </citation>
    <scope>NUCLEOTIDE SEQUENCE [LARGE SCALE GENOMIC DNA]</scope>
</reference>
<accession>A0A5E4NS55</accession>
<sequence>MDNFASFYNGRLESNSSKNKNELNKCFERHFLQSKYNNIAHMSPIDRLIAKNQQKMKMNCSSVKKPCSNKKENIDKQNKSKNKDTSVSATIRPRKRRINWNETFKEKRRSRRLSHLPPIDEDFKKEIKNEEFCESYSIKIEKDIKSEIKDDTDDNIQQDNNSNLVLNTSDPNVLSNNCIHQQVEFTQENNSFFGNTINDTLNPSTYSENNFASLSYTCDSKTPPWDTSTKIANIEPSNLNLIAQELIQDDSSICSDELSQEDNSNFDFNTLSNNHTPPQVELIQENIAIFENTMNNLLIDSIYSENNFLLAGCNKTNNCNFRLEPDLTSSKTAYNKQTSMNLVYNHELILETADNEQTNLVVKQELNQETVDYEATNIYNYPYNITNIYDTEIHESESCSPKIIECWSFKTNERLIYSEIEENTSSGTTTVQNNDLNKTQEKSHYKNNFEKPKIIASLNTTNVQDNDLNKTQEKSPYKNNSEKPTIIASSGTTNVQNNDLNKTQEKSSHYKSNSEKPTIITSSSTTNIQNNDLNKIQEKSHYKNNSEKSTIIASSGTTNVHNNDLYKTQEKSHYKNNPEKSTIIASSGTINVQNNDLYKTQEKSHYKNNSEKPTIIESSSLFAMQDELELSIKNRSLTPKTYSRKNQNKMSKPSLLNSSKIATPKANSIYLPSTYFDDTNNKLINYESILPVTQSQNEINYSKLENKITKDSILLNNITVKDETVEEEIPILQKNFYELSIDEKISYQTKLTFVTALELVSIKELKNIQIIKEKKDVIPNQFSSPLELSIDNENYTNKKIVPTGSEIKELSFLLQDSNDRNNTRHAAMPILVPERSSGSSFHPGRICAQNCSACYVILGSMDTVCHIAQVKNPEKQKICLENVNHLIGLNSCLCPTCFHIVQRKSSVAYLSKYVCTFMSCKLPASKYYKSECVKKIKCMLIKTGVKIRSWANNTNLLPTCNTHHDEILKVIQCQLCGNQSTHKKILEISELEDFNKSLIEDGIPITLDTDFFICKSCHLYLLWKNNKLSDSLNKPKDIRDHCSNVIKRICEHHKINIPVSVNEILEKNIIYTDKNVLRIQSKRIPFKPRRKRKVPKKNIKGTHQNTFKMYSKLIPVNSITKNKVPENNIKATDENVFKKSAKLTSTKYNTLNKIPENNITNTAQKTCKIYSKVTPMISNTVNKVYINNFEDVKTIFFKMPVKVMSTKSSTIYKTPTMNSFKTSINNKNDQLMVLFKPSINKNVNCQTLNLQPGRLLPLEFIENQPLSTQPNIKLVHKKKLFTTDTALPRNNLKQILDPLSTNNIPLQKVQHIKSAMKPDTPKLLSCSSNKSMPKQKVGPVVGTSILPLADPLSLPNLPEFQFNDTLKLKVVSDVFKLYKQLQKPFFSSIELFKFLLLLEKYRLQGELIQNKKFKSPCSLKQNSIMNQHIPKYIFPQFKRKRNNKNHCEQLGVTPLHKNAILPINSLYDGKITKYTNMNTNAKVQMKQNLSTPSIPVTTKKEPLIKIISIPKSVVATSICKPSEIIPDNNQIIIPPINTTIDSFNSSPLVISENSTTAAKCITNIENIAMKRVYPLYLNYSPVDLNMTRNFQPIVPLTVNCKQISSSSKKKVKNLKVIHTTQQ</sequence>
<feature type="compositionally biased region" description="Basic and acidic residues" evidence="1">
    <location>
        <begin position="467"/>
        <end position="476"/>
    </location>
</feature>
<name>A0A5E4NS55_9HEMI</name>
<gene>
    <name evidence="2" type="ORF">CINCED_3A013601</name>
</gene>